<keyword evidence="12" id="KW-1185">Reference proteome</keyword>
<reference evidence="12" key="1">
    <citation type="submission" date="2016-10" db="EMBL/GenBank/DDBJ databases">
        <authorList>
            <person name="Varghese N."/>
            <person name="Submissions S."/>
        </authorList>
    </citation>
    <scope>NUCLEOTIDE SEQUENCE [LARGE SCALE GENOMIC DNA]</scope>
    <source>
        <strain evidence="12">CGMCC 1.10784</strain>
    </source>
</reference>
<evidence type="ECO:0000256" key="2">
    <source>
        <dbReference type="ARBA" id="ARBA00007886"/>
    </source>
</evidence>
<keyword evidence="6" id="KW-0564">Palmitate</keyword>
<dbReference type="Gene3D" id="3.30.300.210">
    <property type="entry name" value="Nutrient germinant receptor protein C, domain 3"/>
    <property type="match status" value="1"/>
</dbReference>
<dbReference type="PROSITE" id="PS51257">
    <property type="entry name" value="PROKAR_LIPOPROTEIN"/>
    <property type="match status" value="1"/>
</dbReference>
<feature type="chain" id="PRO_5011618006" evidence="8">
    <location>
        <begin position="22"/>
        <end position="386"/>
    </location>
</feature>
<dbReference type="Pfam" id="PF05504">
    <property type="entry name" value="Spore_GerAC"/>
    <property type="match status" value="1"/>
</dbReference>
<sequence>MRRFFQMACLSFILLSTSAGCTDFVEPNQLAFVIGTGIDDAGKDMLEISHQIALPSQLSGSSKGGSSGDSESFIVISAKGKNVFEANERVQRKLSRRLMTSHRTLIAISQEYIEHNNTNKLFDKLNRDPANNQRDNIVLVKGSAKDFMKIKHPLEQLSSIASNKELQINGMNNYSIRQFIIEHASEGARVLVPLLQIENNDGKGNEKGNLVQFAGHAVLNNELKIKGILDDNDGLEAIWMLGKGTFQGLTIPWKNGNGTLSFRLTHLERRIHSVNGNDPKQILLTVKAQAYLLDNTTPLDMSDVDNMIELKKYLDEKIQTDLQDTLNKVQQWGPDIFGIGEYLHRKHPYWWKSQRDDWDENFKKINVSVKADIQLRSTGTSAGQVE</sequence>
<keyword evidence="4 8" id="KW-0732">Signal</keyword>
<dbReference type="InterPro" id="IPR038501">
    <property type="entry name" value="Spore_GerAC_C_sf"/>
</dbReference>
<comment type="similarity">
    <text evidence="2">Belongs to the GerABKC lipoprotein family.</text>
</comment>
<dbReference type="AlphaFoldDB" id="A0A1I1V0H8"/>
<evidence type="ECO:0000256" key="7">
    <source>
        <dbReference type="ARBA" id="ARBA00023288"/>
    </source>
</evidence>
<protein>
    <submittedName>
        <fullName evidence="11">Germination protein, Ger(X)C family</fullName>
    </submittedName>
</protein>
<accession>A0A1I1V0H8</accession>
<dbReference type="GO" id="GO:0016020">
    <property type="term" value="C:membrane"/>
    <property type="evidence" value="ECO:0007669"/>
    <property type="project" value="UniProtKB-SubCell"/>
</dbReference>
<dbReference type="STRING" id="1045775.SAMN05216378_1334"/>
<evidence type="ECO:0000256" key="8">
    <source>
        <dbReference type="SAM" id="SignalP"/>
    </source>
</evidence>
<dbReference type="NCBIfam" id="TIGR02887">
    <property type="entry name" value="spore_ger_x_C"/>
    <property type="match status" value="1"/>
</dbReference>
<dbReference type="InterPro" id="IPR046953">
    <property type="entry name" value="Spore_GerAC-like_C"/>
</dbReference>
<evidence type="ECO:0000313" key="11">
    <source>
        <dbReference type="EMBL" id="SFD76536.1"/>
    </source>
</evidence>
<dbReference type="InterPro" id="IPR057336">
    <property type="entry name" value="GerAC_N"/>
</dbReference>
<feature type="signal peptide" evidence="8">
    <location>
        <begin position="1"/>
        <end position="21"/>
    </location>
</feature>
<evidence type="ECO:0000256" key="5">
    <source>
        <dbReference type="ARBA" id="ARBA00023136"/>
    </source>
</evidence>
<name>A0A1I1V0H8_9BACL</name>
<dbReference type="EMBL" id="FOMT01000001">
    <property type="protein sequence ID" value="SFD76536.1"/>
    <property type="molecule type" value="Genomic_DNA"/>
</dbReference>
<evidence type="ECO:0000259" key="10">
    <source>
        <dbReference type="Pfam" id="PF25198"/>
    </source>
</evidence>
<evidence type="ECO:0000313" key="12">
    <source>
        <dbReference type="Proteomes" id="UP000198855"/>
    </source>
</evidence>
<dbReference type="PANTHER" id="PTHR35789:SF1">
    <property type="entry name" value="SPORE GERMINATION PROTEIN B3"/>
    <property type="match status" value="1"/>
</dbReference>
<evidence type="ECO:0000256" key="4">
    <source>
        <dbReference type="ARBA" id="ARBA00022729"/>
    </source>
</evidence>
<dbReference type="Proteomes" id="UP000198855">
    <property type="component" value="Unassembled WGS sequence"/>
</dbReference>
<comment type="subcellular location">
    <subcellularLocation>
        <location evidence="1">Membrane</location>
        <topology evidence="1">Lipid-anchor</topology>
    </subcellularLocation>
</comment>
<keyword evidence="5" id="KW-0472">Membrane</keyword>
<evidence type="ECO:0000256" key="6">
    <source>
        <dbReference type="ARBA" id="ARBA00023139"/>
    </source>
</evidence>
<dbReference type="InterPro" id="IPR008844">
    <property type="entry name" value="Spore_GerAC-like"/>
</dbReference>
<organism evidence="11 12">
    <name type="scientific">Paenibacillus catalpae</name>
    <dbReference type="NCBI Taxonomy" id="1045775"/>
    <lineage>
        <taxon>Bacteria</taxon>
        <taxon>Bacillati</taxon>
        <taxon>Bacillota</taxon>
        <taxon>Bacilli</taxon>
        <taxon>Bacillales</taxon>
        <taxon>Paenibacillaceae</taxon>
        <taxon>Paenibacillus</taxon>
    </lineage>
</organism>
<proteinExistence type="inferred from homology"/>
<gene>
    <name evidence="11" type="ORF">SAMN05216378_1334</name>
</gene>
<evidence type="ECO:0000256" key="1">
    <source>
        <dbReference type="ARBA" id="ARBA00004635"/>
    </source>
</evidence>
<evidence type="ECO:0000259" key="9">
    <source>
        <dbReference type="Pfam" id="PF05504"/>
    </source>
</evidence>
<feature type="domain" description="Spore germination protein N-terminal" evidence="10">
    <location>
        <begin position="23"/>
        <end position="196"/>
    </location>
</feature>
<dbReference type="GO" id="GO:0009847">
    <property type="term" value="P:spore germination"/>
    <property type="evidence" value="ECO:0007669"/>
    <property type="project" value="InterPro"/>
</dbReference>
<dbReference type="Pfam" id="PF25198">
    <property type="entry name" value="Spore_GerAC_N"/>
    <property type="match status" value="1"/>
</dbReference>
<dbReference type="RefSeq" id="WP_091182497.1">
    <property type="nucleotide sequence ID" value="NZ_FOMT01000001.1"/>
</dbReference>
<dbReference type="OrthoDB" id="2569624at2"/>
<keyword evidence="7" id="KW-0449">Lipoprotein</keyword>
<evidence type="ECO:0000256" key="3">
    <source>
        <dbReference type="ARBA" id="ARBA00022544"/>
    </source>
</evidence>
<feature type="domain" description="Spore germination GerAC-like C-terminal" evidence="9">
    <location>
        <begin position="215"/>
        <end position="379"/>
    </location>
</feature>
<dbReference type="Gene3D" id="6.20.190.10">
    <property type="entry name" value="Nutrient germinant receptor protein C, domain 1"/>
    <property type="match status" value="1"/>
</dbReference>
<dbReference type="PANTHER" id="PTHR35789">
    <property type="entry name" value="SPORE GERMINATION PROTEIN B3"/>
    <property type="match status" value="1"/>
</dbReference>
<keyword evidence="3" id="KW-0309">Germination</keyword>